<dbReference type="InterPro" id="IPR055015">
    <property type="entry name" value="GCX_COOH"/>
</dbReference>
<reference evidence="3 4" key="1">
    <citation type="submission" date="2017-10" db="EMBL/GenBank/DDBJ databases">
        <title>The draft genome sequence of Lewinella nigricans NBRC 102662.</title>
        <authorList>
            <person name="Wang K."/>
        </authorList>
    </citation>
    <scope>NUCLEOTIDE SEQUENCE [LARGE SCALE GENOMIC DNA]</scope>
    <source>
        <strain evidence="3 4">NBRC 102662</strain>
    </source>
</reference>
<protein>
    <recommendedName>
        <fullName evidence="2">Secretion system C-terminal sorting domain-containing protein</fullName>
    </recommendedName>
</protein>
<dbReference type="AlphaFoldDB" id="A0A2D0N148"/>
<dbReference type="Gene3D" id="4.10.1080.10">
    <property type="entry name" value="TSP type-3 repeat"/>
    <property type="match status" value="1"/>
</dbReference>
<proteinExistence type="predicted"/>
<dbReference type="InterPro" id="IPR028974">
    <property type="entry name" value="TSP_type-3_rpt"/>
</dbReference>
<dbReference type="EMBL" id="PDUD01000043">
    <property type="protein sequence ID" value="PHN02187.1"/>
    <property type="molecule type" value="Genomic_DNA"/>
</dbReference>
<evidence type="ECO:0000313" key="4">
    <source>
        <dbReference type="Proteomes" id="UP000223913"/>
    </source>
</evidence>
<feature type="signal peptide" evidence="1">
    <location>
        <begin position="1"/>
        <end position="22"/>
    </location>
</feature>
<feature type="domain" description="Secretion system C-terminal sorting" evidence="2">
    <location>
        <begin position="659"/>
        <end position="728"/>
    </location>
</feature>
<keyword evidence="1" id="KW-0732">Signal</keyword>
<keyword evidence="4" id="KW-1185">Reference proteome</keyword>
<gene>
    <name evidence="3" type="ORF">CRP01_33160</name>
</gene>
<accession>A0A2D0N148</accession>
<dbReference type="GO" id="GO:0005509">
    <property type="term" value="F:calcium ion binding"/>
    <property type="evidence" value="ECO:0007669"/>
    <property type="project" value="InterPro"/>
</dbReference>
<evidence type="ECO:0000259" key="2">
    <source>
        <dbReference type="Pfam" id="PF18962"/>
    </source>
</evidence>
<evidence type="ECO:0000256" key="1">
    <source>
        <dbReference type="SAM" id="SignalP"/>
    </source>
</evidence>
<dbReference type="Pfam" id="PF18962">
    <property type="entry name" value="Por_Secre_tail"/>
    <property type="match status" value="1"/>
</dbReference>
<dbReference type="SUPFAM" id="SSF103647">
    <property type="entry name" value="TSP type-3 repeat"/>
    <property type="match status" value="1"/>
</dbReference>
<organism evidence="3 4">
    <name type="scientific">Flavilitoribacter nigricans (strain ATCC 23147 / DSM 23189 / NBRC 102662 / NCIMB 1420 / SS-2)</name>
    <name type="common">Lewinella nigricans</name>
    <dbReference type="NCBI Taxonomy" id="1122177"/>
    <lineage>
        <taxon>Bacteria</taxon>
        <taxon>Pseudomonadati</taxon>
        <taxon>Bacteroidota</taxon>
        <taxon>Saprospiria</taxon>
        <taxon>Saprospirales</taxon>
        <taxon>Lewinellaceae</taxon>
        <taxon>Flavilitoribacter</taxon>
    </lineage>
</organism>
<dbReference type="NCBIfam" id="NF045639">
    <property type="entry name" value="GCX_COOH"/>
    <property type="match status" value="1"/>
</dbReference>
<dbReference type="PANTHER" id="PTHR10199:SF100">
    <property type="entry name" value="THROMBOSPONDIN, ISOFORM A"/>
    <property type="match status" value="1"/>
</dbReference>
<dbReference type="Proteomes" id="UP000223913">
    <property type="component" value="Unassembled WGS sequence"/>
</dbReference>
<evidence type="ECO:0000313" key="3">
    <source>
        <dbReference type="EMBL" id="PHN02187.1"/>
    </source>
</evidence>
<sequence length="729" mass="79008">MLKSLSFYTVLICLFLPTIAFAQLDTTCNVDTLFLDDTVSSGFYKTNGNIQSTGQVNSNSAVNFSAGSSITLKPGFSVDSGGVFTAVIEDCLDSIIFNPNLHLISNNTNDSLLMISENDLRFTASISQGQVFDIGDIIVSDIHSNAPRGYLRKITSITEDTNTIILTTIDADIADVILEGAITSEFTLSDLAGSNNLGNVNSPLSSLSTGCNTSNQLRRDAINSSFNAQLDFTPIFKFEVNISTIGTSYAKIGVGGQYSLTGSLTLANENLIADRIELEEIELPLLRFYLPVAGFLIPIIIEQDLEVFIDYSAGGSISDLKFRQTGELSAYFTKVKGQDASSQTNANFSPIGIDFDPSQFIELNGSVSLGIKYEWDPYDADFVEAFSEVSTGANFSIKPGVACIASLFASARIGLEIQALAFFGIEGDALSRSFTVPFKDIVIPCDGEDNDDDGIWNDQDNCVNNFNPLQEDTDYDGVGNVCDNCCLTPNGDQTASDTDSFGDACDNCPTINNEDQSDFDQDGEGDVCCMENEMKKPIGEVLSIRNTGNGGVGWSTYEIEIRGYDPCGGSGSIILFYDPSKNSLYNKGSVGPNNTYLTGHNVEHAELPKTLELRLARILNGRESKPVRFTIGSSAAKSDGEIEAQLTFSSKNAEKELKVFPNPSSESVQIILPEPHMQLQLFNMQGNLIKDYVTDDQNFQVNIADLPAGLYLFKAQTGMQTWVAKVVVE</sequence>
<comment type="caution">
    <text evidence="3">The sequence shown here is derived from an EMBL/GenBank/DDBJ whole genome shotgun (WGS) entry which is preliminary data.</text>
</comment>
<dbReference type="NCBIfam" id="TIGR04183">
    <property type="entry name" value="Por_Secre_tail"/>
    <property type="match status" value="1"/>
</dbReference>
<dbReference type="RefSeq" id="WP_099154378.1">
    <property type="nucleotide sequence ID" value="NZ_PDUD01000043.1"/>
</dbReference>
<dbReference type="OrthoDB" id="1081439at2"/>
<name>A0A2D0N148_FLAN2</name>
<dbReference type="PANTHER" id="PTHR10199">
    <property type="entry name" value="THROMBOSPONDIN"/>
    <property type="match status" value="1"/>
</dbReference>
<feature type="chain" id="PRO_5011999760" description="Secretion system C-terminal sorting domain-containing protein" evidence="1">
    <location>
        <begin position="23"/>
        <end position="729"/>
    </location>
</feature>
<dbReference type="InterPro" id="IPR026444">
    <property type="entry name" value="Secre_tail"/>
</dbReference>